<dbReference type="AlphaFoldDB" id="A0A8J2YME3"/>
<evidence type="ECO:0000256" key="1">
    <source>
        <dbReference type="ARBA" id="ARBA00006515"/>
    </source>
</evidence>
<dbReference type="InterPro" id="IPR005399">
    <property type="entry name" value="K_chnl_volt-dep_bsu_KCNAB-rel"/>
</dbReference>
<reference evidence="5" key="1">
    <citation type="journal article" date="2014" name="Int. J. Syst. Evol. Microbiol.">
        <title>Complete genome sequence of Corynebacterium casei LMG S-19264T (=DSM 44701T), isolated from a smear-ripened cheese.</title>
        <authorList>
            <consortium name="US DOE Joint Genome Institute (JGI-PGF)"/>
            <person name="Walter F."/>
            <person name="Albersmeier A."/>
            <person name="Kalinowski J."/>
            <person name="Ruckert C."/>
        </authorList>
    </citation>
    <scope>NUCLEOTIDE SEQUENCE</scope>
    <source>
        <strain evidence="5">CGMCC 1.15371</strain>
    </source>
</reference>
<evidence type="ECO:0000256" key="2">
    <source>
        <dbReference type="ARBA" id="ARBA00022857"/>
    </source>
</evidence>
<evidence type="ECO:0000313" key="6">
    <source>
        <dbReference type="Proteomes" id="UP000628775"/>
    </source>
</evidence>
<sequence length="325" mass="36265">MKYRRLGNSGLKVSEIGLGSWLTYGETVDIDNAKAIIHKAYESGINFFDTANAYNRGEAERVVGPILAEFPRESYVLATKVYFPMGDGPNDRGLSRKHIVEQCEASLKRLGVDYIDLYQCHRFDEESPTEETLMALDDLVRQGKILYYGVSEWTAAQITDAVHITKQRNLHPLVSNQPIYNMLVRYIEKEVLPVSQREGLGQVVFSPLAQGILTGKYKPGQQVPAESRAANERINGLIKTYLKDEILARVARLEEIAKNAFDAKLSQLAIAWVLRQPGVSSAIVGASRPAQIEENVKATTLELSDDVLAEIAGLLKEIDDFVPKW</sequence>
<dbReference type="EMBL" id="BMIR01000022">
    <property type="protein sequence ID" value="GGE52897.1"/>
    <property type="molecule type" value="Genomic_DNA"/>
</dbReference>
<dbReference type="Gene3D" id="3.20.20.100">
    <property type="entry name" value="NADP-dependent oxidoreductase domain"/>
    <property type="match status" value="1"/>
</dbReference>
<dbReference type="SUPFAM" id="SSF51430">
    <property type="entry name" value="NAD(P)-linked oxidoreductase"/>
    <property type="match status" value="1"/>
</dbReference>
<organism evidence="5 6">
    <name type="scientific">Pullulanibacillus camelliae</name>
    <dbReference type="NCBI Taxonomy" id="1707096"/>
    <lineage>
        <taxon>Bacteria</taxon>
        <taxon>Bacillati</taxon>
        <taxon>Bacillota</taxon>
        <taxon>Bacilli</taxon>
        <taxon>Bacillales</taxon>
        <taxon>Sporolactobacillaceae</taxon>
        <taxon>Pullulanibacillus</taxon>
    </lineage>
</organism>
<feature type="domain" description="NADP-dependent oxidoreductase" evidence="4">
    <location>
        <begin position="15"/>
        <end position="314"/>
    </location>
</feature>
<dbReference type="RefSeq" id="WP_188697440.1">
    <property type="nucleotide sequence ID" value="NZ_BMIR01000022.1"/>
</dbReference>
<comment type="caution">
    <text evidence="5">The sequence shown here is derived from an EMBL/GenBank/DDBJ whole genome shotgun (WGS) entry which is preliminary data.</text>
</comment>
<dbReference type="InterPro" id="IPR036812">
    <property type="entry name" value="NAD(P)_OxRdtase_dom_sf"/>
</dbReference>
<protein>
    <submittedName>
        <fullName evidence="5">Aldo/keto reductase</fullName>
    </submittedName>
</protein>
<dbReference type="GO" id="GO:0016491">
    <property type="term" value="F:oxidoreductase activity"/>
    <property type="evidence" value="ECO:0007669"/>
    <property type="project" value="UniProtKB-KW"/>
</dbReference>
<dbReference type="InterPro" id="IPR023210">
    <property type="entry name" value="NADP_OxRdtase_dom"/>
</dbReference>
<dbReference type="CDD" id="cd19074">
    <property type="entry name" value="Aldo_ket_red_shaker-like"/>
    <property type="match status" value="1"/>
</dbReference>
<reference evidence="5" key="2">
    <citation type="submission" date="2020-09" db="EMBL/GenBank/DDBJ databases">
        <authorList>
            <person name="Sun Q."/>
            <person name="Zhou Y."/>
        </authorList>
    </citation>
    <scope>NUCLEOTIDE SEQUENCE</scope>
    <source>
        <strain evidence="5">CGMCC 1.15371</strain>
    </source>
</reference>
<evidence type="ECO:0000313" key="5">
    <source>
        <dbReference type="EMBL" id="GGE52897.1"/>
    </source>
</evidence>
<evidence type="ECO:0000259" key="4">
    <source>
        <dbReference type="Pfam" id="PF00248"/>
    </source>
</evidence>
<proteinExistence type="inferred from homology"/>
<keyword evidence="2" id="KW-0521">NADP</keyword>
<name>A0A8J2YME3_9BACL</name>
<accession>A0A8J2YME3</accession>
<gene>
    <name evidence="5" type="ORF">GCM10011391_34710</name>
</gene>
<dbReference type="PANTHER" id="PTHR43150">
    <property type="entry name" value="HYPERKINETIC, ISOFORM M"/>
    <property type="match status" value="1"/>
</dbReference>
<keyword evidence="3" id="KW-0560">Oxidoreductase</keyword>
<dbReference type="GO" id="GO:0005829">
    <property type="term" value="C:cytosol"/>
    <property type="evidence" value="ECO:0007669"/>
    <property type="project" value="UniProtKB-ARBA"/>
</dbReference>
<dbReference type="Proteomes" id="UP000628775">
    <property type="component" value="Unassembled WGS sequence"/>
</dbReference>
<evidence type="ECO:0000256" key="3">
    <source>
        <dbReference type="ARBA" id="ARBA00023002"/>
    </source>
</evidence>
<comment type="similarity">
    <text evidence="1">Belongs to the shaker potassium channel beta subunit family.</text>
</comment>
<dbReference type="PANTHER" id="PTHR43150:SF2">
    <property type="entry name" value="HYPERKINETIC, ISOFORM M"/>
    <property type="match status" value="1"/>
</dbReference>
<keyword evidence="6" id="KW-1185">Reference proteome</keyword>
<dbReference type="Pfam" id="PF00248">
    <property type="entry name" value="Aldo_ket_red"/>
    <property type="match status" value="1"/>
</dbReference>
<dbReference type="FunFam" id="3.20.20.100:FF:000004">
    <property type="entry name" value="Oxidoreductase, aldo/keto reductase"/>
    <property type="match status" value="1"/>
</dbReference>